<dbReference type="InterPro" id="IPR007111">
    <property type="entry name" value="NACHT_NTPase"/>
</dbReference>
<proteinExistence type="predicted"/>
<name>A0A8H3AT88_9AGAM</name>
<dbReference type="CDD" id="cd00200">
    <property type="entry name" value="WD40"/>
    <property type="match status" value="1"/>
</dbReference>
<dbReference type="PROSITE" id="PS00678">
    <property type="entry name" value="WD_REPEATS_1"/>
    <property type="match status" value="1"/>
</dbReference>
<evidence type="ECO:0000256" key="4">
    <source>
        <dbReference type="SAM" id="MobiDB-lite"/>
    </source>
</evidence>
<gene>
    <name evidence="6" type="ORF">RDB_LOCUS35841</name>
</gene>
<reference evidence="6" key="1">
    <citation type="submission" date="2021-01" db="EMBL/GenBank/DDBJ databases">
        <authorList>
            <person name="Kaushik A."/>
        </authorList>
    </citation>
    <scope>NUCLEOTIDE SEQUENCE</scope>
    <source>
        <strain evidence="6">AG4-RS23</strain>
    </source>
</reference>
<organism evidence="6 7">
    <name type="scientific">Rhizoctonia solani</name>
    <dbReference type="NCBI Taxonomy" id="456999"/>
    <lineage>
        <taxon>Eukaryota</taxon>
        <taxon>Fungi</taxon>
        <taxon>Dikarya</taxon>
        <taxon>Basidiomycota</taxon>
        <taxon>Agaricomycotina</taxon>
        <taxon>Agaricomycetes</taxon>
        <taxon>Cantharellales</taxon>
        <taxon>Ceratobasidiaceae</taxon>
        <taxon>Rhizoctonia</taxon>
    </lineage>
</organism>
<dbReference type="PROSITE" id="PS50082">
    <property type="entry name" value="WD_REPEATS_2"/>
    <property type="match status" value="6"/>
</dbReference>
<dbReference type="InterPro" id="IPR015943">
    <property type="entry name" value="WD40/YVTN_repeat-like_dom_sf"/>
</dbReference>
<feature type="domain" description="NACHT" evidence="5">
    <location>
        <begin position="216"/>
        <end position="360"/>
    </location>
</feature>
<dbReference type="Proteomes" id="UP000663861">
    <property type="component" value="Unassembled WGS sequence"/>
</dbReference>
<dbReference type="Pfam" id="PF24883">
    <property type="entry name" value="NPHP3_N"/>
    <property type="match status" value="1"/>
</dbReference>
<dbReference type="InterPro" id="IPR020472">
    <property type="entry name" value="WD40_PAC1"/>
</dbReference>
<feature type="repeat" description="WD" evidence="3">
    <location>
        <begin position="879"/>
        <end position="911"/>
    </location>
</feature>
<evidence type="ECO:0000256" key="2">
    <source>
        <dbReference type="ARBA" id="ARBA00022737"/>
    </source>
</evidence>
<feature type="region of interest" description="Disordered" evidence="4">
    <location>
        <begin position="1"/>
        <end position="22"/>
    </location>
</feature>
<dbReference type="SMART" id="SM00320">
    <property type="entry name" value="WD40"/>
    <property type="match status" value="7"/>
</dbReference>
<dbReference type="Gene3D" id="2.130.10.10">
    <property type="entry name" value="YVTN repeat-like/Quinoprotein amine dehydrogenase"/>
    <property type="match status" value="3"/>
</dbReference>
<evidence type="ECO:0000313" key="7">
    <source>
        <dbReference type="Proteomes" id="UP000663861"/>
    </source>
</evidence>
<sequence>MPKIGPYNTVRQKGSKPCHPPSYCEKPSSSRTPCTNIVTNCDIVSALRILHDSAGSFALLQNAVLSCLDLLKHPIGKPQEYVSLDTEIRALNTVLQRRKSTNCSHISDCAMNLALTIKHEAPTLDTGRGYDSGSTLVLDSNEGAFLEPITSLFRQLRIELTACNSSDWSKANELERLSPVKPAYDNSAFPRRQPCARGTCIRALSELSDWETTAYSVYWMTGSSGTGKTTIATTFSHKLEEKKRLAASFFCSQFFLELRQVNRIIPTIAYQLAHYSMAFRGTLSKALEKDPAIGSMHLASQFNCLLKNPLIKAGEAIPRNLVVVLDALDECDDQVEAELLLSLLIQGSNTLPVRFFITTKAEQAISSVTLRSGQLEDLLGQEDVRRYLEGELNDTPLTIDQMKHLARRSGTLFIYAATLARSIRYFSRSVPLQRLLQSMAPESTGERPNIDDLYEAILRLVLGLVAGSEPMAARNLGLVLTLASCAQELVDIDTVSGLTGIEDRDTILSMLNSLRPLLTVSNDGLLLIIHSSFSHFMSDRTRLATLLFEPEDYRRYIARRCFQVMKKQLRFNICDLDPPHKADSLVKDLDSRVKAVVSSTLSYACHYWGYHLHLSSWSSLLQDELQEFLSLRLLFWMEVMNLKHLINIGPYVLLKAQHWVKNASGSPNLEYPLDDAHKFVHRFATTSISRSTPHIYISALLFWPHRNFVSKCYRERIRCLVKTAKNGLCEDVEAIATWRLESEVKSMAYSPNGTRIAFGCEDGTVEVRDICSDPLSSGPAKDHTTSMISQSHSSSHSGTVWSVALSSDGHHIASGSSDCTVRIWKVGEDKSSAHLLKGHHDYVLSVAYSPNGDLVASGSKDCNIFIWNSHSGKVMHGPLEGHFKAVSSVIFSPGGRRVASSSWDQTIRVWDPYNGTLIAGPFVGHTCSINSISFSLNGAYLVSTSSDGSIGVWDSLSGLGIIDTGHEVFPGHTSSTCSAAFSSDTKYIISGSSDRTMRIWDLPTGKPIGGPLYTLVEPVISLMISPDGKYISSCSKDRSVQLWRFPDAQITNSKTATSIITRRTVYPAKRKDSQFPKGWQLSSDGWIVSKDSSLLLWIPPDIPISPLLPGSDHICTLIGRNGLVEVINLSDLPLDERWRDCYRTN</sequence>
<comment type="caution">
    <text evidence="6">The sequence shown here is derived from an EMBL/GenBank/DDBJ whole genome shotgun (WGS) entry which is preliminary data.</text>
</comment>
<evidence type="ECO:0000256" key="1">
    <source>
        <dbReference type="ARBA" id="ARBA00022574"/>
    </source>
</evidence>
<dbReference type="InterPro" id="IPR027417">
    <property type="entry name" value="P-loop_NTPase"/>
</dbReference>
<dbReference type="SUPFAM" id="SSF52540">
    <property type="entry name" value="P-loop containing nucleoside triphosphate hydrolases"/>
    <property type="match status" value="1"/>
</dbReference>
<evidence type="ECO:0000259" key="5">
    <source>
        <dbReference type="PROSITE" id="PS50837"/>
    </source>
</evidence>
<dbReference type="InterPro" id="IPR056884">
    <property type="entry name" value="NPHP3-like_N"/>
</dbReference>
<dbReference type="PROSITE" id="PS50837">
    <property type="entry name" value="NACHT"/>
    <property type="match status" value="1"/>
</dbReference>
<keyword evidence="2" id="KW-0677">Repeat</keyword>
<feature type="repeat" description="WD" evidence="3">
    <location>
        <begin position="793"/>
        <end position="834"/>
    </location>
</feature>
<feature type="repeat" description="WD" evidence="3">
    <location>
        <begin position="969"/>
        <end position="1010"/>
    </location>
</feature>
<dbReference type="InterPro" id="IPR019775">
    <property type="entry name" value="WD40_repeat_CS"/>
</dbReference>
<feature type="repeat" description="WD" evidence="3">
    <location>
        <begin position="836"/>
        <end position="877"/>
    </location>
</feature>
<dbReference type="SUPFAM" id="SSF50978">
    <property type="entry name" value="WD40 repeat-like"/>
    <property type="match status" value="1"/>
</dbReference>
<evidence type="ECO:0000256" key="3">
    <source>
        <dbReference type="PROSITE-ProRule" id="PRU00221"/>
    </source>
</evidence>
<evidence type="ECO:0000313" key="6">
    <source>
        <dbReference type="EMBL" id="CAE6438187.1"/>
    </source>
</evidence>
<protein>
    <recommendedName>
        <fullName evidence="5">NACHT domain-containing protein</fullName>
    </recommendedName>
</protein>
<dbReference type="Gene3D" id="3.40.50.300">
    <property type="entry name" value="P-loop containing nucleotide triphosphate hydrolases"/>
    <property type="match status" value="1"/>
</dbReference>
<feature type="repeat" description="WD" evidence="3">
    <location>
        <begin position="922"/>
        <end position="954"/>
    </location>
</feature>
<dbReference type="InterPro" id="IPR001680">
    <property type="entry name" value="WD40_rpt"/>
</dbReference>
<keyword evidence="1 3" id="KW-0853">WD repeat</keyword>
<dbReference type="InterPro" id="IPR036322">
    <property type="entry name" value="WD40_repeat_dom_sf"/>
</dbReference>
<feature type="repeat" description="WD" evidence="3">
    <location>
        <begin position="1012"/>
        <end position="1053"/>
    </location>
</feature>
<dbReference type="EMBL" id="CAJMWY010000543">
    <property type="protein sequence ID" value="CAE6438187.1"/>
    <property type="molecule type" value="Genomic_DNA"/>
</dbReference>
<dbReference type="PROSITE" id="PS50294">
    <property type="entry name" value="WD_REPEATS_REGION"/>
    <property type="match status" value="5"/>
</dbReference>
<accession>A0A8H3AT88</accession>
<dbReference type="PRINTS" id="PR00320">
    <property type="entry name" value="GPROTEINBRPT"/>
</dbReference>
<dbReference type="Pfam" id="PF00400">
    <property type="entry name" value="WD40"/>
    <property type="match status" value="7"/>
</dbReference>
<dbReference type="PANTHER" id="PTHR19879">
    <property type="entry name" value="TRANSCRIPTION INITIATION FACTOR TFIID"/>
    <property type="match status" value="1"/>
</dbReference>
<dbReference type="AlphaFoldDB" id="A0A8H3AT88"/>
<dbReference type="PANTHER" id="PTHR19879:SF9">
    <property type="entry name" value="TRANSCRIPTION INITIATION FACTOR TFIID SUBUNIT 5"/>
    <property type="match status" value="1"/>
</dbReference>